<dbReference type="SUPFAM" id="SSF48150">
    <property type="entry name" value="DNA-glycosylase"/>
    <property type="match status" value="1"/>
</dbReference>
<protein>
    <recommendedName>
        <fullName evidence="3">DNA-3-methyladenine glycosylase II</fullName>
        <ecNumber evidence="3">3.2.2.21</ecNumber>
    </recommendedName>
</protein>
<dbReference type="CDD" id="cd00056">
    <property type="entry name" value="ENDO3c"/>
    <property type="match status" value="1"/>
</dbReference>
<dbReference type="GO" id="GO:0032131">
    <property type="term" value="F:alkylated DNA binding"/>
    <property type="evidence" value="ECO:0007669"/>
    <property type="project" value="TreeGrafter"/>
</dbReference>
<dbReference type="AlphaFoldDB" id="A0A1F5E1I7"/>
<keyword evidence="4" id="KW-0227">DNA damage</keyword>
<evidence type="ECO:0000259" key="6">
    <source>
        <dbReference type="SMART" id="SM00478"/>
    </source>
</evidence>
<dbReference type="Gene3D" id="1.10.340.30">
    <property type="entry name" value="Hypothetical protein, domain 2"/>
    <property type="match status" value="1"/>
</dbReference>
<dbReference type="PANTHER" id="PTHR43003:SF5">
    <property type="entry name" value="DNA-3-METHYLADENINE GLYCOSYLASE"/>
    <property type="match status" value="1"/>
</dbReference>
<dbReference type="GO" id="GO:0032993">
    <property type="term" value="C:protein-DNA complex"/>
    <property type="evidence" value="ECO:0007669"/>
    <property type="project" value="TreeGrafter"/>
</dbReference>
<organism evidence="7 8">
    <name type="scientific">Candidatus Beckwithbacteria bacterium RIFCSPLOWO2_02_FULL_47_23</name>
    <dbReference type="NCBI Taxonomy" id="1797463"/>
    <lineage>
        <taxon>Bacteria</taxon>
        <taxon>Candidatus Beckwithiibacteriota</taxon>
    </lineage>
</organism>
<evidence type="ECO:0000256" key="5">
    <source>
        <dbReference type="ARBA" id="ARBA00023204"/>
    </source>
</evidence>
<feature type="domain" description="HhH-GPD" evidence="6">
    <location>
        <begin position="47"/>
        <end position="195"/>
    </location>
</feature>
<evidence type="ECO:0000256" key="1">
    <source>
        <dbReference type="ARBA" id="ARBA00000086"/>
    </source>
</evidence>
<dbReference type="EMBL" id="MEZQ01000016">
    <property type="protein sequence ID" value="OGD61277.1"/>
    <property type="molecule type" value="Genomic_DNA"/>
</dbReference>
<sequence>MVDQKKVKSHFKKVDPVIHRVMEDIDLDQWWNRPKRDYFIALCREIIGQQLSGKVANVIFTRFEGLFPKRQITPERILTLTDQQIRDIGTSWAKVKYLKDLAKQVKAKTVKLEQLDQLADEEVIKTLTKIKGVGPWTAEMFLIFTLKREDVFSFGDLGLNKAIKKLYGKRKLEPITKRWSPYKSFGCLALWHSLDNV</sequence>
<dbReference type="GO" id="GO:0005737">
    <property type="term" value="C:cytoplasm"/>
    <property type="evidence" value="ECO:0007669"/>
    <property type="project" value="TreeGrafter"/>
</dbReference>
<keyword evidence="5" id="KW-0234">DNA repair</keyword>
<dbReference type="PANTHER" id="PTHR43003">
    <property type="entry name" value="DNA-3-METHYLADENINE GLYCOSYLASE"/>
    <property type="match status" value="1"/>
</dbReference>
<dbReference type="GO" id="GO:0006307">
    <property type="term" value="P:DNA alkylation repair"/>
    <property type="evidence" value="ECO:0007669"/>
    <property type="project" value="TreeGrafter"/>
</dbReference>
<gene>
    <name evidence="7" type="ORF">A3I57_02355</name>
</gene>
<comment type="caution">
    <text evidence="7">The sequence shown here is derived from an EMBL/GenBank/DDBJ whole genome shotgun (WGS) entry which is preliminary data.</text>
</comment>
<comment type="similarity">
    <text evidence="2">Belongs to the alkylbase DNA glycosidase AlkA family.</text>
</comment>
<proteinExistence type="inferred from homology"/>
<accession>A0A1F5E1I7</accession>
<evidence type="ECO:0000313" key="8">
    <source>
        <dbReference type="Proteomes" id="UP000176364"/>
    </source>
</evidence>
<evidence type="ECO:0000256" key="4">
    <source>
        <dbReference type="ARBA" id="ARBA00022763"/>
    </source>
</evidence>
<comment type="catalytic activity">
    <reaction evidence="1">
        <text>Hydrolysis of alkylated DNA, releasing 3-methyladenine, 3-methylguanine, 7-methylguanine and 7-methyladenine.</text>
        <dbReference type="EC" id="3.2.2.21"/>
    </reaction>
</comment>
<evidence type="ECO:0000256" key="2">
    <source>
        <dbReference type="ARBA" id="ARBA00010817"/>
    </source>
</evidence>
<dbReference type="GO" id="GO:0006285">
    <property type="term" value="P:base-excision repair, AP site formation"/>
    <property type="evidence" value="ECO:0007669"/>
    <property type="project" value="TreeGrafter"/>
</dbReference>
<dbReference type="SMART" id="SM00478">
    <property type="entry name" value="ENDO3c"/>
    <property type="match status" value="1"/>
</dbReference>
<dbReference type="GO" id="GO:0008725">
    <property type="term" value="F:DNA-3-methyladenine glycosylase activity"/>
    <property type="evidence" value="ECO:0007669"/>
    <property type="project" value="TreeGrafter"/>
</dbReference>
<dbReference type="InterPro" id="IPR051912">
    <property type="entry name" value="Alkylbase_DNA_Glycosylase/TA"/>
</dbReference>
<dbReference type="InterPro" id="IPR003265">
    <property type="entry name" value="HhH-GPD_domain"/>
</dbReference>
<dbReference type="InterPro" id="IPR011257">
    <property type="entry name" value="DNA_glycosylase"/>
</dbReference>
<dbReference type="Pfam" id="PF00730">
    <property type="entry name" value="HhH-GPD"/>
    <property type="match status" value="1"/>
</dbReference>
<evidence type="ECO:0000313" key="7">
    <source>
        <dbReference type="EMBL" id="OGD61277.1"/>
    </source>
</evidence>
<reference evidence="7 8" key="1">
    <citation type="journal article" date="2016" name="Nat. Commun.">
        <title>Thousands of microbial genomes shed light on interconnected biogeochemical processes in an aquifer system.</title>
        <authorList>
            <person name="Anantharaman K."/>
            <person name="Brown C.T."/>
            <person name="Hug L.A."/>
            <person name="Sharon I."/>
            <person name="Castelle C.J."/>
            <person name="Probst A.J."/>
            <person name="Thomas B.C."/>
            <person name="Singh A."/>
            <person name="Wilkins M.J."/>
            <person name="Karaoz U."/>
            <person name="Brodie E.L."/>
            <person name="Williams K.H."/>
            <person name="Hubbard S.S."/>
            <person name="Banfield J.F."/>
        </authorList>
    </citation>
    <scope>NUCLEOTIDE SEQUENCE [LARGE SCALE GENOMIC DNA]</scope>
</reference>
<dbReference type="Gene3D" id="1.10.1670.40">
    <property type="match status" value="1"/>
</dbReference>
<evidence type="ECO:0000256" key="3">
    <source>
        <dbReference type="ARBA" id="ARBA00012000"/>
    </source>
</evidence>
<dbReference type="FunFam" id="1.10.340.30:FF:000004">
    <property type="entry name" value="DNA-3-methyladenine glycosylase II"/>
    <property type="match status" value="1"/>
</dbReference>
<dbReference type="Proteomes" id="UP000176364">
    <property type="component" value="Unassembled WGS sequence"/>
</dbReference>
<name>A0A1F5E1I7_9BACT</name>
<dbReference type="GO" id="GO:0043916">
    <property type="term" value="F:DNA-7-methylguanine glycosylase activity"/>
    <property type="evidence" value="ECO:0007669"/>
    <property type="project" value="TreeGrafter"/>
</dbReference>
<dbReference type="EC" id="3.2.2.21" evidence="3"/>